<protein>
    <submittedName>
        <fullName evidence="1">(California timema) hypothetical protein</fullName>
    </submittedName>
</protein>
<proteinExistence type="predicted"/>
<dbReference type="PANTHER" id="PTHR20875:SF0">
    <property type="entry name" value="GH12158P"/>
    <property type="match status" value="1"/>
</dbReference>
<dbReference type="PANTHER" id="PTHR20875">
    <property type="entry name" value="EF-HAND CALCIUM-BINDING DOMAIN-CONTAINING PROTEIN 6-RELATED"/>
    <property type="match status" value="1"/>
</dbReference>
<sequence>MASLVLTDISQLTSDSQHLAIGAFGHLENMQQNTSGDFSWRNKSVGLLLSSRSTKKLSHFRQGSSLTMTDYTMALSYKLHHIGTKQGSSLTMTDYTMALSYKLHHIGTKQVPDFVKNPPLVTGLEWEDPFHVNPLSVSEERRLQLLMTKIAALVNLRGLVLRPYFQDYELIAKNVGTATIGHFARVLSFLGILVSEEDFHLLLKKFLKDSYTVNYVAFIAAIDDIVKYLDHNLLLDLGGVRRLYIKYKHENLLQDILTQYPGRAISAELPKLPRPEIGHVRASDVFGLQSIFHPSLDRPVEQENLQEVIRRIQRHVFTNRIRVGQFFQDFDPMNCGRITVSQFRRGLDRVGINAIDRLYLSEPEIDMILQVYRDPNDSSRMCWKTFEDDIDQVANALVVLSSTAEDGEIEVRISVR</sequence>
<dbReference type="AlphaFoldDB" id="A0A7R9J5P5"/>
<dbReference type="Gene3D" id="1.10.238.10">
    <property type="entry name" value="EF-hand"/>
    <property type="match status" value="1"/>
</dbReference>
<dbReference type="InterPro" id="IPR052603">
    <property type="entry name" value="EFCB6"/>
</dbReference>
<gene>
    <name evidence="1" type="ORF">TCMB3V08_LOCUS5699</name>
</gene>
<dbReference type="InterPro" id="IPR011992">
    <property type="entry name" value="EF-hand-dom_pair"/>
</dbReference>
<reference evidence="1" key="1">
    <citation type="submission" date="2020-11" db="EMBL/GenBank/DDBJ databases">
        <authorList>
            <person name="Tran Van P."/>
        </authorList>
    </citation>
    <scope>NUCLEOTIDE SEQUENCE</scope>
</reference>
<name>A0A7R9J5P5_TIMCA</name>
<dbReference type="EMBL" id="OE181382">
    <property type="protein sequence ID" value="CAD7573058.1"/>
    <property type="molecule type" value="Genomic_DNA"/>
</dbReference>
<evidence type="ECO:0000313" key="1">
    <source>
        <dbReference type="EMBL" id="CAD7573058.1"/>
    </source>
</evidence>
<organism evidence="1">
    <name type="scientific">Timema californicum</name>
    <name type="common">California timema</name>
    <name type="synonym">Walking stick</name>
    <dbReference type="NCBI Taxonomy" id="61474"/>
    <lineage>
        <taxon>Eukaryota</taxon>
        <taxon>Metazoa</taxon>
        <taxon>Ecdysozoa</taxon>
        <taxon>Arthropoda</taxon>
        <taxon>Hexapoda</taxon>
        <taxon>Insecta</taxon>
        <taxon>Pterygota</taxon>
        <taxon>Neoptera</taxon>
        <taxon>Polyneoptera</taxon>
        <taxon>Phasmatodea</taxon>
        <taxon>Timematodea</taxon>
        <taxon>Timematoidea</taxon>
        <taxon>Timematidae</taxon>
        <taxon>Timema</taxon>
    </lineage>
</organism>
<dbReference type="SUPFAM" id="SSF47473">
    <property type="entry name" value="EF-hand"/>
    <property type="match status" value="1"/>
</dbReference>
<accession>A0A7R9J5P5</accession>